<dbReference type="EMBL" id="HBGK01053680">
    <property type="protein sequence ID" value="CAD9312615.1"/>
    <property type="molecule type" value="Transcribed_RNA"/>
</dbReference>
<feature type="signal peptide" evidence="1">
    <location>
        <begin position="1"/>
        <end position="18"/>
    </location>
</feature>
<sequence>MWKPVLLLFALFLSNAFAMMRYNFDVTVRRTNIPENFMSEITNCKRGEIEELKGILVDRIDHHARIYWNDNTLHTYPDFVDIIENNEPVNGANRKLTTTELAGPDEGLRHRRLQFEWFYYQGSGKWDCTACSSEDDDDDTTGGRRLLDMILGSSRTLSKKEEFSSILSAKLTEDLQSALETRLSQRGPKSCLAKDEDEIVNLAVDFALGERTRVS</sequence>
<gene>
    <name evidence="2" type="ORF">GOCE00092_LOCUS28279</name>
</gene>
<keyword evidence="1" id="KW-0732">Signal</keyword>
<reference evidence="2" key="1">
    <citation type="submission" date="2021-01" db="EMBL/GenBank/DDBJ databases">
        <authorList>
            <person name="Corre E."/>
            <person name="Pelletier E."/>
            <person name="Niang G."/>
            <person name="Scheremetjew M."/>
            <person name="Finn R."/>
            <person name="Kale V."/>
            <person name="Holt S."/>
            <person name="Cochrane G."/>
            <person name="Meng A."/>
            <person name="Brown T."/>
            <person name="Cohen L."/>
        </authorList>
    </citation>
    <scope>NUCLEOTIDE SEQUENCE</scope>
    <source>
        <strain evidence="2">CCMP 410</strain>
    </source>
</reference>
<protein>
    <submittedName>
        <fullName evidence="2">Uncharacterized protein</fullName>
    </submittedName>
</protein>
<organism evidence="2">
    <name type="scientific">Grammatophora oceanica</name>
    <dbReference type="NCBI Taxonomy" id="210454"/>
    <lineage>
        <taxon>Eukaryota</taxon>
        <taxon>Sar</taxon>
        <taxon>Stramenopiles</taxon>
        <taxon>Ochrophyta</taxon>
        <taxon>Bacillariophyta</taxon>
        <taxon>Fragilariophyceae</taxon>
        <taxon>Fragilariophycidae</taxon>
        <taxon>Rhabdonematales</taxon>
        <taxon>Grammatophoraceae</taxon>
        <taxon>Grammatophora</taxon>
    </lineage>
</organism>
<accession>A0A7S1VVL0</accession>
<evidence type="ECO:0000256" key="1">
    <source>
        <dbReference type="SAM" id="SignalP"/>
    </source>
</evidence>
<evidence type="ECO:0000313" key="2">
    <source>
        <dbReference type="EMBL" id="CAD9312615.1"/>
    </source>
</evidence>
<dbReference type="AlphaFoldDB" id="A0A7S1VVL0"/>
<feature type="chain" id="PRO_5030840223" evidence="1">
    <location>
        <begin position="19"/>
        <end position="215"/>
    </location>
</feature>
<proteinExistence type="predicted"/>
<name>A0A7S1VVL0_9STRA</name>